<keyword evidence="1" id="KW-1133">Transmembrane helix</keyword>
<dbReference type="Proteomes" id="UP000321436">
    <property type="component" value="Unassembled WGS sequence"/>
</dbReference>
<reference evidence="2 3" key="1">
    <citation type="submission" date="2019-07" db="EMBL/GenBank/DDBJ databases">
        <title>Whole genome shotgun sequence of Chitinophaga cymbidii NBRC 109752.</title>
        <authorList>
            <person name="Hosoyama A."/>
            <person name="Uohara A."/>
            <person name="Ohji S."/>
            <person name="Ichikawa N."/>
        </authorList>
    </citation>
    <scope>NUCLEOTIDE SEQUENCE [LARGE SCALE GENOMIC DNA]</scope>
    <source>
        <strain evidence="2 3">NBRC 109752</strain>
    </source>
</reference>
<sequence length="201" mass="22634">MHVHVLDYFRLQNPLPYRGLPPFPGNPSLFNKKNSLQFARFAINFTPENEKKVSLLSKKNSAVLSRINFEAKMTRLLIGFILSLYVLLPGGLAHGFSLEKTFEGSARARFFAEQLDAAQICATDAPGARKGRDKVKAIEIQEDEDPGSSRKDPAARKPRTIFYIAPVDSYITCSAENQLPFCEHFSYAASPKFIMHRVIRI</sequence>
<keyword evidence="3" id="KW-1185">Reference proteome</keyword>
<keyword evidence="1" id="KW-0812">Transmembrane</keyword>
<dbReference type="EMBL" id="BKAU01000001">
    <property type="protein sequence ID" value="GEP94261.1"/>
    <property type="molecule type" value="Genomic_DNA"/>
</dbReference>
<evidence type="ECO:0000313" key="2">
    <source>
        <dbReference type="EMBL" id="GEP94261.1"/>
    </source>
</evidence>
<gene>
    <name evidence="2" type="ORF">CCY01nite_05210</name>
</gene>
<name>A0A512REY4_9BACT</name>
<dbReference type="AlphaFoldDB" id="A0A512REY4"/>
<feature type="transmembrane region" description="Helical" evidence="1">
    <location>
        <begin position="76"/>
        <end position="96"/>
    </location>
</feature>
<organism evidence="2 3">
    <name type="scientific">Chitinophaga cymbidii</name>
    <dbReference type="NCBI Taxonomy" id="1096750"/>
    <lineage>
        <taxon>Bacteria</taxon>
        <taxon>Pseudomonadati</taxon>
        <taxon>Bacteroidota</taxon>
        <taxon>Chitinophagia</taxon>
        <taxon>Chitinophagales</taxon>
        <taxon>Chitinophagaceae</taxon>
        <taxon>Chitinophaga</taxon>
    </lineage>
</organism>
<comment type="caution">
    <text evidence="2">The sequence shown here is derived from an EMBL/GenBank/DDBJ whole genome shotgun (WGS) entry which is preliminary data.</text>
</comment>
<protein>
    <submittedName>
        <fullName evidence="2">Uncharacterized protein</fullName>
    </submittedName>
</protein>
<evidence type="ECO:0000256" key="1">
    <source>
        <dbReference type="SAM" id="Phobius"/>
    </source>
</evidence>
<proteinExistence type="predicted"/>
<keyword evidence="1" id="KW-0472">Membrane</keyword>
<evidence type="ECO:0000313" key="3">
    <source>
        <dbReference type="Proteomes" id="UP000321436"/>
    </source>
</evidence>
<accession>A0A512REY4</accession>